<feature type="region of interest" description="Disordered" evidence="7">
    <location>
        <begin position="345"/>
        <end position="368"/>
    </location>
</feature>
<evidence type="ECO:0000313" key="10">
    <source>
        <dbReference type="Proteomes" id="UP000006352"/>
    </source>
</evidence>
<feature type="transmembrane region" description="Helical" evidence="8">
    <location>
        <begin position="218"/>
        <end position="236"/>
    </location>
</feature>
<name>J4GEB0_9APHY</name>
<keyword evidence="3" id="KW-0256">Endoplasmic reticulum</keyword>
<dbReference type="CDD" id="cd23995">
    <property type="entry name" value="Seipin_BSCL2_like"/>
    <property type="match status" value="1"/>
</dbReference>
<dbReference type="GeneID" id="24100094"/>
<dbReference type="PANTHER" id="PTHR21212">
    <property type="entry name" value="BERNARDINELLI-SEIP CONGENITAL LIPODYSTROPHY 2 HOMOLOG BSCL2 PROTEIN"/>
    <property type="match status" value="1"/>
</dbReference>
<gene>
    <name evidence="9" type="ORF">FIBRA_07392</name>
</gene>
<keyword evidence="4 8" id="KW-1133">Transmembrane helix</keyword>
<reference evidence="9 10" key="1">
    <citation type="journal article" date="2012" name="Appl. Environ. Microbiol.">
        <title>Short-read sequencing for genomic analysis of the brown rot fungus Fibroporia radiculosa.</title>
        <authorList>
            <person name="Tang J.D."/>
            <person name="Perkins A.D."/>
            <person name="Sonstegard T.S."/>
            <person name="Schroeder S.G."/>
            <person name="Burgess S.C."/>
            <person name="Diehl S.V."/>
        </authorList>
    </citation>
    <scope>NUCLEOTIDE SEQUENCE [LARGE SCALE GENOMIC DNA]</scope>
    <source>
        <strain evidence="9 10">TFFH 294</strain>
    </source>
</reference>
<sequence>MDPPIKKRAQNAEEKKYLKQRIASDAGSITDYFFPLRYPIKLLGDIMAAIFRLASPYTPNLIPLAVFLLSIPIIIFLSFSAGWLVWRSVAIAWEVDLPLQFGDGFSPYAEVALPNIITRQPYDISVHLVVPATEPNFNLGNFMTTLTLATSSNRTLAHIRKPSIIMPRPSVPWSFLSNWPGTVDLNIPLLSSFAFDVTRATAKVEFGRRDHWRSLGNGAFLFISFVILASCLLPALELRFNSDPHLHDSPPRMRRRPRRRPSTSTLETDEVRARKARAHKRSRSASAAQQRMNVDDKPPLNIQPKLEPEYDLDPLDPEFDISLGLYTDSQTDIKLDEQFELERSSGEDYAYPLPLAGPSDSHEFEPEFPLRRRRSFRRRSLTNPRDDFDA</sequence>
<dbReference type="PANTHER" id="PTHR21212:SF0">
    <property type="entry name" value="SEIPIN"/>
    <property type="match status" value="1"/>
</dbReference>
<comment type="subcellular location">
    <subcellularLocation>
        <location evidence="1">Endoplasmic reticulum membrane</location>
        <topology evidence="1">Multi-pass membrane protein</topology>
    </subcellularLocation>
</comment>
<evidence type="ECO:0000256" key="3">
    <source>
        <dbReference type="ARBA" id="ARBA00022824"/>
    </source>
</evidence>
<dbReference type="STRING" id="599839.J4GEB0"/>
<dbReference type="EMBL" id="HE797181">
    <property type="protein sequence ID" value="CCM05183.1"/>
    <property type="molecule type" value="Genomic_DNA"/>
</dbReference>
<keyword evidence="10" id="KW-1185">Reference proteome</keyword>
<dbReference type="InterPro" id="IPR009617">
    <property type="entry name" value="Seipin"/>
</dbReference>
<dbReference type="RefSeq" id="XP_012184466.1">
    <property type="nucleotide sequence ID" value="XM_012329076.1"/>
</dbReference>
<dbReference type="Pfam" id="PF06775">
    <property type="entry name" value="Seipin"/>
    <property type="match status" value="1"/>
</dbReference>
<protein>
    <submittedName>
        <fullName evidence="9">Uncharacterized protein</fullName>
    </submittedName>
</protein>
<evidence type="ECO:0000256" key="2">
    <source>
        <dbReference type="ARBA" id="ARBA00022692"/>
    </source>
</evidence>
<feature type="transmembrane region" description="Helical" evidence="8">
    <location>
        <begin position="61"/>
        <end position="86"/>
    </location>
</feature>
<feature type="compositionally biased region" description="Basic residues" evidence="7">
    <location>
        <begin position="274"/>
        <end position="283"/>
    </location>
</feature>
<organism evidence="9 10">
    <name type="scientific">Fibroporia radiculosa</name>
    <dbReference type="NCBI Taxonomy" id="599839"/>
    <lineage>
        <taxon>Eukaryota</taxon>
        <taxon>Fungi</taxon>
        <taxon>Dikarya</taxon>
        <taxon>Basidiomycota</taxon>
        <taxon>Agaricomycotina</taxon>
        <taxon>Agaricomycetes</taxon>
        <taxon>Polyporales</taxon>
        <taxon>Fibroporiaceae</taxon>
        <taxon>Fibroporia</taxon>
    </lineage>
</organism>
<evidence type="ECO:0000256" key="6">
    <source>
        <dbReference type="ARBA" id="ARBA00023136"/>
    </source>
</evidence>
<keyword evidence="5" id="KW-0443">Lipid metabolism</keyword>
<dbReference type="Proteomes" id="UP000006352">
    <property type="component" value="Unassembled WGS sequence"/>
</dbReference>
<feature type="region of interest" description="Disordered" evidence="7">
    <location>
        <begin position="244"/>
        <end position="313"/>
    </location>
</feature>
<evidence type="ECO:0000256" key="5">
    <source>
        <dbReference type="ARBA" id="ARBA00023098"/>
    </source>
</evidence>
<accession>J4GEB0</accession>
<feature type="compositionally biased region" description="Basic residues" evidence="7">
    <location>
        <begin position="252"/>
        <end position="261"/>
    </location>
</feature>
<dbReference type="GO" id="GO:0005789">
    <property type="term" value="C:endoplasmic reticulum membrane"/>
    <property type="evidence" value="ECO:0007669"/>
    <property type="project" value="UniProtKB-SubCell"/>
</dbReference>
<keyword evidence="6 8" id="KW-0472">Membrane</keyword>
<evidence type="ECO:0000313" key="9">
    <source>
        <dbReference type="EMBL" id="CCM05183.1"/>
    </source>
</evidence>
<dbReference type="OrthoDB" id="3990054at2759"/>
<dbReference type="InParanoid" id="J4GEB0"/>
<evidence type="ECO:0000256" key="1">
    <source>
        <dbReference type="ARBA" id="ARBA00004477"/>
    </source>
</evidence>
<evidence type="ECO:0000256" key="7">
    <source>
        <dbReference type="SAM" id="MobiDB-lite"/>
    </source>
</evidence>
<evidence type="ECO:0000256" key="8">
    <source>
        <dbReference type="SAM" id="Phobius"/>
    </source>
</evidence>
<dbReference type="GO" id="GO:0006629">
    <property type="term" value="P:lipid metabolic process"/>
    <property type="evidence" value="ECO:0007669"/>
    <property type="project" value="UniProtKB-KW"/>
</dbReference>
<dbReference type="AlphaFoldDB" id="J4GEB0"/>
<dbReference type="GO" id="GO:0140042">
    <property type="term" value="P:lipid droplet formation"/>
    <property type="evidence" value="ECO:0007669"/>
    <property type="project" value="UniProtKB-ARBA"/>
</dbReference>
<dbReference type="HOGENOM" id="CLU_707954_0_0_1"/>
<evidence type="ECO:0000256" key="4">
    <source>
        <dbReference type="ARBA" id="ARBA00022989"/>
    </source>
</evidence>
<keyword evidence="2 8" id="KW-0812">Transmembrane</keyword>
<proteinExistence type="predicted"/>